<keyword evidence="1" id="KW-0614">Plasmid</keyword>
<evidence type="ECO:0000313" key="2">
    <source>
        <dbReference type="Proteomes" id="UP001061991"/>
    </source>
</evidence>
<protein>
    <submittedName>
        <fullName evidence="1">Uncharacterized protein</fullName>
    </submittedName>
</protein>
<evidence type="ECO:0000313" key="1">
    <source>
        <dbReference type="EMBL" id="UXN58406.1"/>
    </source>
</evidence>
<accession>A0ACD4CXV5</accession>
<name>A0ACD4CXV5_9HYPH</name>
<sequence>MDKAANRRFEGYHKRLSAAWKNRLWWQNFERTLNAGHLRAFLKRLPDFDDMEAEEKALAYVYHYPDVHRALAFLLSWPALDQAARLAISRAAELDGDRYEFLTSAAEALRDKHAWHQSSRCAQ</sequence>
<dbReference type="Proteomes" id="UP001061991">
    <property type="component" value="Plasmid p_unnamed1"/>
</dbReference>
<geneLocation type="plasmid" evidence="1 2">
    <name>p_unnamed1</name>
</geneLocation>
<dbReference type="EMBL" id="CP104972">
    <property type="protein sequence ID" value="UXN58406.1"/>
    <property type="molecule type" value="Genomic_DNA"/>
</dbReference>
<proteinExistence type="predicted"/>
<reference evidence="1" key="1">
    <citation type="submission" date="2022-09" db="EMBL/GenBank/DDBJ databases">
        <title>Interaction between co-microsymbionts with complementary sets of symbiotic genes in legume-rhizobium systems.</title>
        <authorList>
            <person name="Safronova V."/>
            <person name="Sazanova A."/>
            <person name="Afonin A."/>
            <person name="Chirak E."/>
        </authorList>
    </citation>
    <scope>NUCLEOTIDE SEQUENCE</scope>
    <source>
        <strain evidence="1">A18/3m</strain>
    </source>
</reference>
<keyword evidence="2" id="KW-1185">Reference proteome</keyword>
<gene>
    <name evidence="1" type="ORF">N8E88_10165</name>
</gene>
<organism evidence="1 2">
    <name type="scientific">Phyllobacterium zundukense</name>
    <dbReference type="NCBI Taxonomy" id="1867719"/>
    <lineage>
        <taxon>Bacteria</taxon>
        <taxon>Pseudomonadati</taxon>
        <taxon>Pseudomonadota</taxon>
        <taxon>Alphaproteobacteria</taxon>
        <taxon>Hyphomicrobiales</taxon>
        <taxon>Phyllobacteriaceae</taxon>
        <taxon>Phyllobacterium</taxon>
    </lineage>
</organism>